<keyword evidence="15" id="KW-1185">Reference proteome</keyword>
<comment type="pathway">
    <text evidence="2">Glycan metabolism.</text>
</comment>
<organism evidence="14 15">
    <name type="scientific">Cocos nucifera</name>
    <name type="common">Coconut palm</name>
    <dbReference type="NCBI Taxonomy" id="13894"/>
    <lineage>
        <taxon>Eukaryota</taxon>
        <taxon>Viridiplantae</taxon>
        <taxon>Streptophyta</taxon>
        <taxon>Embryophyta</taxon>
        <taxon>Tracheophyta</taxon>
        <taxon>Spermatophyta</taxon>
        <taxon>Magnoliopsida</taxon>
        <taxon>Liliopsida</taxon>
        <taxon>Arecaceae</taxon>
        <taxon>Arecoideae</taxon>
        <taxon>Cocoseae</taxon>
        <taxon>Attaleinae</taxon>
        <taxon>Cocos</taxon>
    </lineage>
</organism>
<evidence type="ECO:0000256" key="4">
    <source>
        <dbReference type="ARBA" id="ARBA00022676"/>
    </source>
</evidence>
<dbReference type="Pfam" id="PF10250">
    <property type="entry name" value="O-FucT"/>
    <property type="match status" value="1"/>
</dbReference>
<dbReference type="OrthoDB" id="1736729at2759"/>
<proteinExistence type="inferred from homology"/>
<dbReference type="GO" id="GO:0005737">
    <property type="term" value="C:cytoplasm"/>
    <property type="evidence" value="ECO:0007669"/>
    <property type="project" value="TreeGrafter"/>
</dbReference>
<comment type="subcellular location">
    <subcellularLocation>
        <location evidence="1">Membrane</location>
        <topology evidence="1">Single-pass type II membrane protein</topology>
    </subcellularLocation>
</comment>
<evidence type="ECO:0000256" key="11">
    <source>
        <dbReference type="ARBA" id="ARBA00023253"/>
    </source>
</evidence>
<evidence type="ECO:0000256" key="5">
    <source>
        <dbReference type="ARBA" id="ARBA00022679"/>
    </source>
</evidence>
<sequence length="282" mass="31396">MRSYGPYIALHLRYEKDMLAFSGCTYGLSPAEADELARMRENISYWKVKDIDPQEQRTQGYCPLTPKEVGIFLSSLGYPSNTPVYVAAGEIYGGDSHMAELETRFPILMSKVQTKAVVVMQIAFRNDTALVVYTHQNSMTISLFYQDLLHPAICEEGSSLEVVISRFDSTIWAFESLQESDDQIITSVIQESLPNTTNDTPFGSSRAADCHPSVDHKHTINQKQVNLDISSFRISGYLAFEIRGAKSQVELSTNMLGSACSIKGTFKLTWSLTATLKACLIC</sequence>
<dbReference type="GO" id="GO:0016757">
    <property type="term" value="F:glycosyltransferase activity"/>
    <property type="evidence" value="ECO:0007669"/>
    <property type="project" value="UniProtKB-KW"/>
</dbReference>
<dbReference type="PANTHER" id="PTHR31741:SF1">
    <property type="entry name" value="O-FUCOSYLTRANSFERASE 7"/>
    <property type="match status" value="1"/>
</dbReference>
<evidence type="ECO:0000256" key="1">
    <source>
        <dbReference type="ARBA" id="ARBA00004606"/>
    </source>
</evidence>
<evidence type="ECO:0000256" key="6">
    <source>
        <dbReference type="ARBA" id="ARBA00022692"/>
    </source>
</evidence>
<dbReference type="EMBL" id="CM017873">
    <property type="protein sequence ID" value="KAG1330737.1"/>
    <property type="molecule type" value="Genomic_DNA"/>
</dbReference>
<evidence type="ECO:0000313" key="15">
    <source>
        <dbReference type="Proteomes" id="UP000797356"/>
    </source>
</evidence>
<evidence type="ECO:0000313" key="14">
    <source>
        <dbReference type="EMBL" id="KAG1330737.1"/>
    </source>
</evidence>
<evidence type="ECO:0000256" key="13">
    <source>
        <dbReference type="ARBA" id="ARBA00030350"/>
    </source>
</evidence>
<keyword evidence="9" id="KW-0472">Membrane</keyword>
<evidence type="ECO:0000256" key="8">
    <source>
        <dbReference type="ARBA" id="ARBA00022989"/>
    </source>
</evidence>
<evidence type="ECO:0000256" key="2">
    <source>
        <dbReference type="ARBA" id="ARBA00004881"/>
    </source>
</evidence>
<protein>
    <recommendedName>
        <fullName evidence="13">O-fucosyltransferase family protein</fullName>
    </recommendedName>
</protein>
<evidence type="ECO:0000256" key="7">
    <source>
        <dbReference type="ARBA" id="ARBA00022968"/>
    </source>
</evidence>
<keyword evidence="12" id="KW-0119">Carbohydrate metabolism</keyword>
<gene>
    <name evidence="14" type="ORF">COCNU_02G007050</name>
</gene>
<comment type="caution">
    <text evidence="14">The sequence shown here is derived from an EMBL/GenBank/DDBJ whole genome shotgun (WGS) entry which is preliminary data.</text>
</comment>
<evidence type="ECO:0000256" key="3">
    <source>
        <dbReference type="ARBA" id="ARBA00007737"/>
    </source>
</evidence>
<keyword evidence="10" id="KW-0325">Glycoprotein</keyword>
<name>A0A8K0HZD3_COCNU</name>
<reference evidence="14" key="2">
    <citation type="submission" date="2019-07" db="EMBL/GenBank/DDBJ databases">
        <authorList>
            <person name="Yang Y."/>
            <person name="Bocs S."/>
            <person name="Baudouin L."/>
        </authorList>
    </citation>
    <scope>NUCLEOTIDE SEQUENCE</scope>
    <source>
        <tissue evidence="14">Spear leaf of Hainan Tall coconut</tissue>
    </source>
</reference>
<evidence type="ECO:0000256" key="9">
    <source>
        <dbReference type="ARBA" id="ARBA00023136"/>
    </source>
</evidence>
<accession>A0A8K0HZD3</accession>
<dbReference type="PANTHER" id="PTHR31741">
    <property type="entry name" value="OS02G0726500 PROTEIN-RELATED"/>
    <property type="match status" value="1"/>
</dbReference>
<keyword evidence="5" id="KW-0808">Transferase</keyword>
<dbReference type="GO" id="GO:0016020">
    <property type="term" value="C:membrane"/>
    <property type="evidence" value="ECO:0007669"/>
    <property type="project" value="UniProtKB-SubCell"/>
</dbReference>
<keyword evidence="8" id="KW-1133">Transmembrane helix</keyword>
<dbReference type="InterPro" id="IPR019378">
    <property type="entry name" value="GDP-Fuc_O-FucTrfase"/>
</dbReference>
<evidence type="ECO:0000256" key="12">
    <source>
        <dbReference type="ARBA" id="ARBA00023277"/>
    </source>
</evidence>
<dbReference type="AlphaFoldDB" id="A0A8K0HZD3"/>
<comment type="similarity">
    <text evidence="3">Belongs to the glycosyltransferase GT106 family.</text>
</comment>
<keyword evidence="11" id="KW-0294">Fucose metabolism</keyword>
<evidence type="ECO:0000256" key="10">
    <source>
        <dbReference type="ARBA" id="ARBA00023180"/>
    </source>
</evidence>
<keyword evidence="6" id="KW-0812">Transmembrane</keyword>
<reference evidence="14" key="1">
    <citation type="journal article" date="2017" name="Gigascience">
        <title>The genome draft of coconut (Cocos nucifera).</title>
        <authorList>
            <person name="Xiao Y."/>
            <person name="Xu P."/>
            <person name="Fan H."/>
            <person name="Baudouin L."/>
            <person name="Xia W."/>
            <person name="Bocs S."/>
            <person name="Xu J."/>
            <person name="Li Q."/>
            <person name="Guo A."/>
            <person name="Zhou L."/>
            <person name="Li J."/>
            <person name="Wu Y."/>
            <person name="Ma Z."/>
            <person name="Armero A."/>
            <person name="Issali A.E."/>
            <person name="Liu N."/>
            <person name="Peng M."/>
            <person name="Yang Y."/>
        </authorList>
    </citation>
    <scope>NUCLEOTIDE SEQUENCE</scope>
    <source>
        <tissue evidence="14">Spear leaf of Hainan Tall coconut</tissue>
    </source>
</reference>
<dbReference type="Proteomes" id="UP000797356">
    <property type="component" value="Chromosome 2"/>
</dbReference>
<dbReference type="GO" id="GO:0006004">
    <property type="term" value="P:fucose metabolic process"/>
    <property type="evidence" value="ECO:0007669"/>
    <property type="project" value="UniProtKB-KW"/>
</dbReference>
<keyword evidence="7" id="KW-0735">Signal-anchor</keyword>
<keyword evidence="4" id="KW-0328">Glycosyltransferase</keyword>